<feature type="binding site" evidence="11">
    <location>
        <begin position="11"/>
        <end position="18"/>
    </location>
    <ligand>
        <name>ATP</name>
        <dbReference type="ChEBI" id="CHEBI:30616"/>
    </ligand>
</feature>
<evidence type="ECO:0000256" key="4">
    <source>
        <dbReference type="ARBA" id="ARBA00022679"/>
    </source>
</evidence>
<dbReference type="EC" id="2.7.4.9" evidence="2 11"/>
<dbReference type="GO" id="GO:0004798">
    <property type="term" value="F:dTMP kinase activity"/>
    <property type="evidence" value="ECO:0007669"/>
    <property type="project" value="UniProtKB-UniRule"/>
</dbReference>
<dbReference type="PROSITE" id="PS01331">
    <property type="entry name" value="THYMIDYLATE_KINASE"/>
    <property type="match status" value="1"/>
</dbReference>
<dbReference type="Gene3D" id="3.40.50.300">
    <property type="entry name" value="P-loop containing nucleotide triphosphate hydrolases"/>
    <property type="match status" value="1"/>
</dbReference>
<dbReference type="InterPro" id="IPR018095">
    <property type="entry name" value="Thymidylate_kin_CS"/>
</dbReference>
<feature type="domain" description="Thymidylate kinase-like" evidence="12">
    <location>
        <begin position="9"/>
        <end position="195"/>
    </location>
</feature>
<dbReference type="Proteomes" id="UP000779900">
    <property type="component" value="Unassembled WGS sequence"/>
</dbReference>
<keyword evidence="8 11" id="KW-0067">ATP-binding</keyword>
<dbReference type="SUPFAM" id="SSF52540">
    <property type="entry name" value="P-loop containing nucleoside triphosphate hydrolases"/>
    <property type="match status" value="1"/>
</dbReference>
<evidence type="ECO:0000259" key="12">
    <source>
        <dbReference type="Pfam" id="PF02223"/>
    </source>
</evidence>
<keyword evidence="5 11" id="KW-0545">Nucleotide biosynthesis</keyword>
<dbReference type="HAMAP" id="MF_00165">
    <property type="entry name" value="Thymidylate_kinase"/>
    <property type="match status" value="1"/>
</dbReference>
<comment type="caution">
    <text evidence="13">The sequence shown here is derived from an EMBL/GenBank/DDBJ whole genome shotgun (WGS) entry which is preliminary data.</text>
</comment>
<name>A0A938BR85_UNCW3</name>
<keyword evidence="7 11" id="KW-0418">Kinase</keyword>
<evidence type="ECO:0000256" key="11">
    <source>
        <dbReference type="HAMAP-Rule" id="MF_00165"/>
    </source>
</evidence>
<evidence type="ECO:0000256" key="5">
    <source>
        <dbReference type="ARBA" id="ARBA00022727"/>
    </source>
</evidence>
<proteinExistence type="inferred from homology"/>
<accession>A0A938BR85</accession>
<dbReference type="PANTHER" id="PTHR10344:SF4">
    <property type="entry name" value="UMP-CMP KINASE 2, MITOCHONDRIAL"/>
    <property type="match status" value="1"/>
</dbReference>
<dbReference type="EMBL" id="VGIR01000027">
    <property type="protein sequence ID" value="MBM3331380.1"/>
    <property type="molecule type" value="Genomic_DNA"/>
</dbReference>
<evidence type="ECO:0000256" key="3">
    <source>
        <dbReference type="ARBA" id="ARBA00017144"/>
    </source>
</evidence>
<comment type="function">
    <text evidence="10 11">Phosphorylation of dTMP to form dTDP in both de novo and salvage pathways of dTTP synthesis.</text>
</comment>
<dbReference type="InterPro" id="IPR018094">
    <property type="entry name" value="Thymidylate_kinase"/>
</dbReference>
<evidence type="ECO:0000313" key="13">
    <source>
        <dbReference type="EMBL" id="MBM3331380.1"/>
    </source>
</evidence>
<evidence type="ECO:0000256" key="2">
    <source>
        <dbReference type="ARBA" id="ARBA00012980"/>
    </source>
</evidence>
<dbReference type="NCBIfam" id="TIGR00041">
    <property type="entry name" value="DTMP_kinase"/>
    <property type="match status" value="1"/>
</dbReference>
<dbReference type="GO" id="GO:0005524">
    <property type="term" value="F:ATP binding"/>
    <property type="evidence" value="ECO:0007669"/>
    <property type="project" value="UniProtKB-UniRule"/>
</dbReference>
<evidence type="ECO:0000256" key="7">
    <source>
        <dbReference type="ARBA" id="ARBA00022777"/>
    </source>
</evidence>
<keyword evidence="4 11" id="KW-0808">Transferase</keyword>
<keyword evidence="6 11" id="KW-0547">Nucleotide-binding</keyword>
<dbReference type="GO" id="GO:0006235">
    <property type="term" value="P:dTTP biosynthetic process"/>
    <property type="evidence" value="ECO:0007669"/>
    <property type="project" value="UniProtKB-UniRule"/>
</dbReference>
<dbReference type="FunFam" id="3.40.50.300:FF:000225">
    <property type="entry name" value="Thymidylate kinase"/>
    <property type="match status" value="1"/>
</dbReference>
<evidence type="ECO:0000313" key="14">
    <source>
        <dbReference type="Proteomes" id="UP000779900"/>
    </source>
</evidence>
<organism evidence="13 14">
    <name type="scientific">candidate division WOR-3 bacterium</name>
    <dbReference type="NCBI Taxonomy" id="2052148"/>
    <lineage>
        <taxon>Bacteria</taxon>
        <taxon>Bacteria division WOR-3</taxon>
    </lineage>
</organism>
<reference evidence="13" key="1">
    <citation type="submission" date="2019-03" db="EMBL/GenBank/DDBJ databases">
        <title>Lake Tanganyika Metagenome-Assembled Genomes (MAGs).</title>
        <authorList>
            <person name="Tran P."/>
        </authorList>
    </citation>
    <scope>NUCLEOTIDE SEQUENCE</scope>
    <source>
        <strain evidence="13">K_DeepCast_150m_m2_040</strain>
    </source>
</reference>
<evidence type="ECO:0000256" key="9">
    <source>
        <dbReference type="ARBA" id="ARBA00048743"/>
    </source>
</evidence>
<dbReference type="CDD" id="cd01672">
    <property type="entry name" value="TMPK"/>
    <property type="match status" value="1"/>
</dbReference>
<evidence type="ECO:0000256" key="6">
    <source>
        <dbReference type="ARBA" id="ARBA00022741"/>
    </source>
</evidence>
<evidence type="ECO:0000256" key="1">
    <source>
        <dbReference type="ARBA" id="ARBA00009776"/>
    </source>
</evidence>
<dbReference type="InterPro" id="IPR039430">
    <property type="entry name" value="Thymidylate_kin-like_dom"/>
</dbReference>
<evidence type="ECO:0000256" key="10">
    <source>
        <dbReference type="ARBA" id="ARBA00057735"/>
    </source>
</evidence>
<dbReference type="InterPro" id="IPR027417">
    <property type="entry name" value="P-loop_NTPase"/>
</dbReference>
<comment type="catalytic activity">
    <reaction evidence="9 11">
        <text>dTMP + ATP = dTDP + ADP</text>
        <dbReference type="Rhea" id="RHEA:13517"/>
        <dbReference type="ChEBI" id="CHEBI:30616"/>
        <dbReference type="ChEBI" id="CHEBI:58369"/>
        <dbReference type="ChEBI" id="CHEBI:63528"/>
        <dbReference type="ChEBI" id="CHEBI:456216"/>
        <dbReference type="EC" id="2.7.4.9"/>
    </reaction>
</comment>
<dbReference type="GO" id="GO:0005829">
    <property type="term" value="C:cytosol"/>
    <property type="evidence" value="ECO:0007669"/>
    <property type="project" value="TreeGrafter"/>
</dbReference>
<dbReference type="PANTHER" id="PTHR10344">
    <property type="entry name" value="THYMIDYLATE KINASE"/>
    <property type="match status" value="1"/>
</dbReference>
<dbReference type="GO" id="GO:0006227">
    <property type="term" value="P:dUDP biosynthetic process"/>
    <property type="evidence" value="ECO:0007669"/>
    <property type="project" value="TreeGrafter"/>
</dbReference>
<protein>
    <recommendedName>
        <fullName evidence="3 11">Thymidylate kinase</fullName>
        <ecNumber evidence="2 11">2.7.4.9</ecNumber>
    </recommendedName>
    <alternativeName>
        <fullName evidence="11">dTMP kinase</fullName>
    </alternativeName>
</protein>
<evidence type="ECO:0000256" key="8">
    <source>
        <dbReference type="ARBA" id="ARBA00022840"/>
    </source>
</evidence>
<comment type="similarity">
    <text evidence="1 11">Belongs to the thymidylate kinase family.</text>
</comment>
<dbReference type="AlphaFoldDB" id="A0A938BR85"/>
<dbReference type="Pfam" id="PF02223">
    <property type="entry name" value="Thymidylate_kin"/>
    <property type="match status" value="1"/>
</dbReference>
<dbReference type="GO" id="GO:0006233">
    <property type="term" value="P:dTDP biosynthetic process"/>
    <property type="evidence" value="ECO:0007669"/>
    <property type="project" value="InterPro"/>
</dbReference>
<gene>
    <name evidence="11" type="primary">tmk</name>
    <name evidence="13" type="ORF">FJY68_05940</name>
</gene>
<sequence length="213" mass="23650">MVRGVLVTFEGVEGSGKSTQVERLTKRLAASGVACSAFREPGGTEIGEAIRRVLLNPRHCEMHALTELFLYLAARNQLVREKVMSALSAGKVVVLDRFGDSSAAYQGAGRGLDQKLVARLNKLATADLKPNLTLLVDVPVRVGQGRKASGVLDRLERERVEFHERVRDGYLRVARRAPGRFRVVDGTLPADELERLVYRHVEELLKRKVVLKQ</sequence>